<dbReference type="InterPro" id="IPR001343">
    <property type="entry name" value="Hemolysn_Ca-bd"/>
</dbReference>
<dbReference type="EMBL" id="JBHRTE010000039">
    <property type="protein sequence ID" value="MFC3168326.1"/>
    <property type="molecule type" value="Genomic_DNA"/>
</dbReference>
<proteinExistence type="predicted"/>
<dbReference type="PANTHER" id="PTHR38340">
    <property type="entry name" value="S-LAYER PROTEIN"/>
    <property type="match status" value="1"/>
</dbReference>
<dbReference type="RefSeq" id="WP_207467096.1">
    <property type="nucleotide sequence ID" value="NZ_JAFNAW010000012.1"/>
</dbReference>
<dbReference type="Proteomes" id="UP001595557">
    <property type="component" value="Unassembled WGS sequence"/>
</dbReference>
<reference evidence="4" key="1">
    <citation type="journal article" date="2019" name="Int. J. Syst. Evol. Microbiol.">
        <title>The Global Catalogue of Microorganisms (GCM) 10K type strain sequencing project: providing services to taxonomists for standard genome sequencing and annotation.</title>
        <authorList>
            <consortium name="The Broad Institute Genomics Platform"/>
            <consortium name="The Broad Institute Genome Sequencing Center for Infectious Disease"/>
            <person name="Wu L."/>
            <person name="Ma J."/>
        </authorList>
    </citation>
    <scope>NUCLEOTIDE SEQUENCE [LARGE SCALE GENOMIC DNA]</scope>
    <source>
        <strain evidence="4">KCTC 52239</strain>
    </source>
</reference>
<protein>
    <submittedName>
        <fullName evidence="3">Calcium-binding protein</fullName>
    </submittedName>
</protein>
<accession>A0ABV7IF49</accession>
<comment type="subcellular location">
    <subcellularLocation>
        <location evidence="1">Secreted</location>
    </subcellularLocation>
</comment>
<organism evidence="3 4">
    <name type="scientific">Paracoccus fontiphilus</name>
    <dbReference type="NCBI Taxonomy" id="1815556"/>
    <lineage>
        <taxon>Bacteria</taxon>
        <taxon>Pseudomonadati</taxon>
        <taxon>Pseudomonadota</taxon>
        <taxon>Alphaproteobacteria</taxon>
        <taxon>Rhodobacterales</taxon>
        <taxon>Paracoccaceae</taxon>
        <taxon>Paracoccus</taxon>
    </lineage>
</organism>
<evidence type="ECO:0000256" key="1">
    <source>
        <dbReference type="ARBA" id="ARBA00004613"/>
    </source>
</evidence>
<comment type="caution">
    <text evidence="3">The sequence shown here is derived from an EMBL/GenBank/DDBJ whole genome shotgun (WGS) entry which is preliminary data.</text>
</comment>
<dbReference type="Gene3D" id="2.150.10.10">
    <property type="entry name" value="Serralysin-like metalloprotease, C-terminal"/>
    <property type="match status" value="1"/>
</dbReference>
<keyword evidence="4" id="KW-1185">Reference proteome</keyword>
<evidence type="ECO:0000313" key="3">
    <source>
        <dbReference type="EMBL" id="MFC3168326.1"/>
    </source>
</evidence>
<dbReference type="InterPro" id="IPR050557">
    <property type="entry name" value="RTX_toxin/Mannuronan_C5-epim"/>
</dbReference>
<dbReference type="Pfam" id="PF00353">
    <property type="entry name" value="HemolysinCabind"/>
    <property type="match status" value="2"/>
</dbReference>
<evidence type="ECO:0000256" key="2">
    <source>
        <dbReference type="ARBA" id="ARBA00022525"/>
    </source>
</evidence>
<gene>
    <name evidence="3" type="ORF">ACFOD7_09715</name>
</gene>
<dbReference type="PANTHER" id="PTHR38340:SF1">
    <property type="entry name" value="S-LAYER PROTEIN"/>
    <property type="match status" value="1"/>
</dbReference>
<name>A0ABV7IF49_9RHOB</name>
<dbReference type="PRINTS" id="PR00313">
    <property type="entry name" value="CABNDNGRPT"/>
</dbReference>
<dbReference type="InterPro" id="IPR011049">
    <property type="entry name" value="Serralysin-like_metalloprot_C"/>
</dbReference>
<dbReference type="SUPFAM" id="SSF51120">
    <property type="entry name" value="beta-Roll"/>
    <property type="match status" value="1"/>
</dbReference>
<keyword evidence="2" id="KW-0964">Secreted</keyword>
<sequence>MVRAITPEFVVNTLWEAWQNDPDVTMLANGNVVVVWDSFNSDLDVQYVAGQIFSPTGARIGREMVLSDPNLVGNHARVDALDNGGFAVAWESTPDSVLDRSDILTATYGAGGAIASPIRRVNLLTDDSYFAPEVVSRPGGHAVLWSKWQAGPGENPFNGEDSFFRAYGPGGAATLPFQINQRQLYEQHNVRAERLTNGNTIVVWESEYPGSSPYALPTDVRARIIAPNGQPVTPEFAIAPEGNGPTGGIAVTDADHSVTALSGGRFVVTWVDTVLDGFPDGDTAFRLYARIFDGAGRAQGAALHVNTFDAREIPDHSSVAALDGGGFVVVWDQWSDVAAGSHQKDVYGQTFSEYGVRVGGNFRVNQETEEMQEWASVTGLKTGGFFVTYKSEYLDGDDDGIAGRVFSGLTRAEASLGGRPVASSRADALNGTARADVMNGLDGNDTLRGGGGNDAMIGARGNDRLSGEAGNDRLAGGMGADWLAGGAGADSFVFGFIAESGVAPAGRDRVLDFAGPDRIDLSGIDAATAAAGNQAFGFIGGAAFSGRAGQLRAELRADGTHVLGDVNGDRKADFDIWLDDRIAMNAGDFIL</sequence>
<dbReference type="PROSITE" id="PS00330">
    <property type="entry name" value="HEMOLYSIN_CALCIUM"/>
    <property type="match status" value="2"/>
</dbReference>
<evidence type="ECO:0000313" key="4">
    <source>
        <dbReference type="Proteomes" id="UP001595557"/>
    </source>
</evidence>
<dbReference type="InterPro" id="IPR018511">
    <property type="entry name" value="Hemolysin-typ_Ca-bd_CS"/>
</dbReference>